<evidence type="ECO:0000313" key="2">
    <source>
        <dbReference type="EMBL" id="NBI79175.1"/>
    </source>
</evidence>
<dbReference type="OrthoDB" id="9810984at2"/>
<keyword evidence="2" id="KW-0378">Hydrolase</keyword>
<dbReference type="Proteomes" id="UP000196386">
    <property type="component" value="Unassembled WGS sequence"/>
</dbReference>
<dbReference type="Proteomes" id="UP000462501">
    <property type="component" value="Unassembled WGS sequence"/>
</dbReference>
<keyword evidence="2" id="KW-0645">Protease</keyword>
<reference evidence="5" key="1">
    <citation type="submission" date="2017-04" db="EMBL/GenBank/DDBJ databases">
        <title>Function of individual gut microbiota members based on whole genome sequencing of pure cultures obtained from chicken caecum.</title>
        <authorList>
            <person name="Medvecky M."/>
            <person name="Cejkova D."/>
            <person name="Polansky O."/>
            <person name="Karasova D."/>
            <person name="Kubasova T."/>
            <person name="Cizek A."/>
            <person name="Rychlik I."/>
        </authorList>
    </citation>
    <scope>NUCLEOTIDE SEQUENCE [LARGE SCALE GENOMIC DNA]</scope>
    <source>
        <strain evidence="5">An175</strain>
    </source>
</reference>
<feature type="region of interest" description="Disordered" evidence="1">
    <location>
        <begin position="22"/>
        <end position="47"/>
    </location>
</feature>
<dbReference type="AlphaFoldDB" id="A0A1Y4MEK5"/>
<gene>
    <name evidence="4" type="ORF">B5F11_19350</name>
    <name evidence="2" type="ORF">D3Z39_09875</name>
    <name evidence="3" type="ORF">FMM72_13780</name>
</gene>
<sequence length="139" mass="14894">MYELKMEGAFSSQLGEETVKSFENTTGIPKNTEGRAPDTSATMKSTGKIRSAADGGLADGTVQVAQWANNMDDAKAYQKVTATANAAGQVLRRVTFPNAFVVGYSEEFDVTAGVGSYELTIRQKKDLLENILVEGGFTL</sequence>
<reference evidence="2 6" key="3">
    <citation type="submission" date="2018-08" db="EMBL/GenBank/DDBJ databases">
        <title>Murine metabolic-syndrome-specific gut microbial biobank.</title>
        <authorList>
            <person name="Liu C."/>
        </authorList>
    </citation>
    <scope>NUCLEOTIDE SEQUENCE [LARGE SCALE GENOMIC DNA]</scope>
    <source>
        <strain evidence="2 6">X69</strain>
    </source>
</reference>
<comment type="caution">
    <text evidence="4">The sequence shown here is derived from an EMBL/GenBank/DDBJ whole genome shotgun (WGS) entry which is preliminary data.</text>
</comment>
<evidence type="ECO:0000313" key="6">
    <source>
        <dbReference type="Proteomes" id="UP000446348"/>
    </source>
</evidence>
<dbReference type="Proteomes" id="UP000446348">
    <property type="component" value="Unassembled WGS sequence"/>
</dbReference>
<dbReference type="EMBL" id="NFKP01000041">
    <property type="protein sequence ID" value="OUP66449.1"/>
    <property type="molecule type" value="Genomic_DNA"/>
</dbReference>
<dbReference type="GO" id="GO:0006508">
    <property type="term" value="P:proteolysis"/>
    <property type="evidence" value="ECO:0007669"/>
    <property type="project" value="UniProtKB-KW"/>
</dbReference>
<dbReference type="RefSeq" id="WP_087303480.1">
    <property type="nucleotide sequence ID" value="NZ_CAMUSJ010000013.1"/>
</dbReference>
<proteinExistence type="predicted"/>
<evidence type="ECO:0000313" key="7">
    <source>
        <dbReference type="Proteomes" id="UP000462501"/>
    </source>
</evidence>
<reference evidence="3 7" key="4">
    <citation type="submission" date="2019-06" db="EMBL/GenBank/DDBJ databases">
        <title>Draft genome sequences of 15 bacterial species constituting the stable defined intestinal microbiota of the GM15 gnotobiotic mouse model.</title>
        <authorList>
            <person name="Elie C."/>
            <person name="Mathieu A."/>
            <person name="Saliou A."/>
            <person name="Darnaud M."/>
            <person name="Leulier F."/>
            <person name="Tamellini A."/>
        </authorList>
    </citation>
    <scope>NUCLEOTIDE SEQUENCE [LARGE SCALE GENOMIC DNA]</scope>
    <source>
        <strain evidence="3 7">JM4-15</strain>
    </source>
</reference>
<organism evidence="4 5">
    <name type="scientific">Anaerotruncus colihominis</name>
    <dbReference type="NCBI Taxonomy" id="169435"/>
    <lineage>
        <taxon>Bacteria</taxon>
        <taxon>Bacillati</taxon>
        <taxon>Bacillota</taxon>
        <taxon>Clostridia</taxon>
        <taxon>Eubacteriales</taxon>
        <taxon>Oscillospiraceae</taxon>
        <taxon>Anaerotruncus</taxon>
    </lineage>
</organism>
<dbReference type="EMBL" id="QXWZ01000016">
    <property type="protein sequence ID" value="NBI79175.1"/>
    <property type="molecule type" value="Genomic_DNA"/>
</dbReference>
<dbReference type="GO" id="GO:0008233">
    <property type="term" value="F:peptidase activity"/>
    <property type="evidence" value="ECO:0007669"/>
    <property type="project" value="UniProtKB-KW"/>
</dbReference>
<evidence type="ECO:0000313" key="3">
    <source>
        <dbReference type="EMBL" id="NDO40283.1"/>
    </source>
</evidence>
<protein>
    <submittedName>
        <fullName evidence="2">Membrane-associated protease 1</fullName>
    </submittedName>
</protein>
<reference evidence="4" key="2">
    <citation type="journal article" date="2018" name="BMC Genomics">
        <title>Whole genome sequencing and function prediction of 133 gut anaerobes isolated from chicken caecum in pure cultures.</title>
        <authorList>
            <person name="Medvecky M."/>
            <person name="Cejkova D."/>
            <person name="Polansky O."/>
            <person name="Karasova D."/>
            <person name="Kubasova T."/>
            <person name="Cizek A."/>
            <person name="Rychlik I."/>
        </authorList>
    </citation>
    <scope>NUCLEOTIDE SEQUENCE</scope>
    <source>
        <strain evidence="4">An175</strain>
    </source>
</reference>
<evidence type="ECO:0000256" key="1">
    <source>
        <dbReference type="SAM" id="MobiDB-lite"/>
    </source>
</evidence>
<dbReference type="EMBL" id="VIQT01000019">
    <property type="protein sequence ID" value="NDO40283.1"/>
    <property type="molecule type" value="Genomic_DNA"/>
</dbReference>
<accession>A0A1Y4MEK5</accession>
<evidence type="ECO:0000313" key="5">
    <source>
        <dbReference type="Proteomes" id="UP000196386"/>
    </source>
</evidence>
<name>A0A1Y4MEK5_9FIRM</name>
<evidence type="ECO:0000313" key="4">
    <source>
        <dbReference type="EMBL" id="OUP66449.1"/>
    </source>
</evidence>